<name>A0A5N5QJW4_9AGAM</name>
<dbReference type="Proteomes" id="UP000383932">
    <property type="component" value="Unassembled WGS sequence"/>
</dbReference>
<proteinExistence type="predicted"/>
<sequence length="192" mass="21323">MVRFVASYILALTAASTVLAAQLPDGVYRIIYTPPQTEDAVDSPPHYLTLASSKVNATFSPIPMRGAREKAQWWNVTTSETYNDWRYIESVGHGGVWLGYPSMDPGTRVRGASVVSTDYTQYVLIDTETDGNYFVYPWGSWDVVLNGDTEAGPKSRFAYLRDTLPGSSNTTALRFEKVDTSAQSTVWNKQES</sequence>
<keyword evidence="1" id="KW-0732">Signal</keyword>
<comment type="caution">
    <text evidence="2">The sequence shown here is derived from an EMBL/GenBank/DDBJ whole genome shotgun (WGS) entry which is preliminary data.</text>
</comment>
<gene>
    <name evidence="2" type="ORF">CTheo_4966</name>
</gene>
<keyword evidence="3" id="KW-1185">Reference proteome</keyword>
<evidence type="ECO:0008006" key="4">
    <source>
        <dbReference type="Google" id="ProtNLM"/>
    </source>
</evidence>
<dbReference type="EMBL" id="SSOP01000098">
    <property type="protein sequence ID" value="KAB5591577.1"/>
    <property type="molecule type" value="Genomic_DNA"/>
</dbReference>
<feature type="chain" id="PRO_5024377977" description="Effector protein" evidence="1">
    <location>
        <begin position="21"/>
        <end position="192"/>
    </location>
</feature>
<feature type="signal peptide" evidence="1">
    <location>
        <begin position="1"/>
        <end position="20"/>
    </location>
</feature>
<protein>
    <recommendedName>
        <fullName evidence="4">Effector protein</fullName>
    </recommendedName>
</protein>
<dbReference type="AlphaFoldDB" id="A0A5N5QJW4"/>
<dbReference type="OrthoDB" id="3209442at2759"/>
<accession>A0A5N5QJW4</accession>
<evidence type="ECO:0000313" key="2">
    <source>
        <dbReference type="EMBL" id="KAB5591577.1"/>
    </source>
</evidence>
<evidence type="ECO:0000256" key="1">
    <source>
        <dbReference type="SAM" id="SignalP"/>
    </source>
</evidence>
<reference evidence="2 3" key="1">
    <citation type="journal article" date="2019" name="Fungal Biol. Biotechnol.">
        <title>Draft genome sequence of fastidious pathogen Ceratobasidium theobromae, which causes vascular-streak dieback in Theobroma cacao.</title>
        <authorList>
            <person name="Ali S.S."/>
            <person name="Asman A."/>
            <person name="Shao J."/>
            <person name="Firmansyah A.P."/>
            <person name="Susilo A.W."/>
            <person name="Rosmana A."/>
            <person name="McMahon P."/>
            <person name="Junaid M."/>
            <person name="Guest D."/>
            <person name="Kheng T.Y."/>
            <person name="Meinhardt L.W."/>
            <person name="Bailey B.A."/>
        </authorList>
    </citation>
    <scope>NUCLEOTIDE SEQUENCE [LARGE SCALE GENOMIC DNA]</scope>
    <source>
        <strain evidence="2 3">CT2</strain>
    </source>
</reference>
<organism evidence="2 3">
    <name type="scientific">Ceratobasidium theobromae</name>
    <dbReference type="NCBI Taxonomy" id="1582974"/>
    <lineage>
        <taxon>Eukaryota</taxon>
        <taxon>Fungi</taxon>
        <taxon>Dikarya</taxon>
        <taxon>Basidiomycota</taxon>
        <taxon>Agaricomycotina</taxon>
        <taxon>Agaricomycetes</taxon>
        <taxon>Cantharellales</taxon>
        <taxon>Ceratobasidiaceae</taxon>
        <taxon>Ceratobasidium</taxon>
    </lineage>
</organism>
<evidence type="ECO:0000313" key="3">
    <source>
        <dbReference type="Proteomes" id="UP000383932"/>
    </source>
</evidence>